<organism evidence="1 2">
    <name type="scientific">Thermotoga petrophila</name>
    <dbReference type="NCBI Taxonomy" id="93929"/>
    <lineage>
        <taxon>Bacteria</taxon>
        <taxon>Thermotogati</taxon>
        <taxon>Thermotogota</taxon>
        <taxon>Thermotogae</taxon>
        <taxon>Thermotogales</taxon>
        <taxon>Thermotogaceae</taxon>
        <taxon>Thermotoga</taxon>
    </lineage>
</organism>
<dbReference type="SUPFAM" id="SSF53850">
    <property type="entry name" value="Periplasmic binding protein-like II"/>
    <property type="match status" value="1"/>
</dbReference>
<dbReference type="InterPro" id="IPR006059">
    <property type="entry name" value="SBP"/>
</dbReference>
<reference evidence="1 2" key="1">
    <citation type="journal article" date="2015" name="MBio">
        <title>Genome-Resolved Metagenomic Analysis Reveals Roles for Candidate Phyla and Other Microbial Community Members in Biogeochemical Transformations in Oil Reservoirs.</title>
        <authorList>
            <person name="Hu P."/>
            <person name="Tom L."/>
            <person name="Singh A."/>
            <person name="Thomas B.C."/>
            <person name="Baker B.J."/>
            <person name="Piceno Y.M."/>
            <person name="Andersen G.L."/>
            <person name="Banfield J.F."/>
        </authorList>
    </citation>
    <scope>NUCLEOTIDE SEQUENCE [LARGE SCALE GENOMIC DNA]</scope>
    <source>
        <strain evidence="1">46_26</strain>
    </source>
</reference>
<gene>
    <name evidence="1" type="ORF">XD57_0997</name>
</gene>
<dbReference type="EMBL" id="LGFG01000077">
    <property type="protein sequence ID" value="KUK22905.1"/>
    <property type="molecule type" value="Genomic_DNA"/>
</dbReference>
<sequence>MRKLLLVIILTIGLLMFAEEITITAWTVGPDNPSYYRFDNLKTAAERLNKILKDLGVDLTVKVDGYFDTTAWSSFKQKVVFGIKSGQVVDIICSGHDDIGAWAKAGYIIPLDDYVKKYWDEEYYDFIPSLWEATKYKGKIYGIPQDTEARPFYINKQVLKKLGWSDEEINSLPDRIARGEFTFEDFIEVAKEAVEKGLVEWGLYHRPKAGIDYYQLMISMGIDFYDEEKAVFVYNVKEMKDYFKLLYDLANTYKILPKNMIGTPWTSVHKDVTSGKVLAWMGGTWNWAEWKKDYGKTEEELQDMFILAPVPKFKGRGRPNTLSHPIVYMIPSTSKYPDIAFLLITLASAPELNMRHAVESGHLPIRWQQTVLPEYTKEFIMVEGTKLLPYSGFIPNDDMFNLYNQIIFEGMQMAESGMDPEKVAEDVAKRLKSQLKDRVVIVE</sequence>
<dbReference type="Pfam" id="PF01547">
    <property type="entry name" value="SBP_bac_1"/>
    <property type="match status" value="1"/>
</dbReference>
<dbReference type="PATRIC" id="fig|93930.3.peg.5"/>
<evidence type="ECO:0000313" key="1">
    <source>
        <dbReference type="EMBL" id="KUK22905.1"/>
    </source>
</evidence>
<dbReference type="InterPro" id="IPR050490">
    <property type="entry name" value="Bact_solute-bd_prot1"/>
</dbReference>
<evidence type="ECO:0000313" key="2">
    <source>
        <dbReference type="Proteomes" id="UP000058636"/>
    </source>
</evidence>
<accession>A0A101EQT2</accession>
<name>A0A101EQT2_9THEM</name>
<dbReference type="AlphaFoldDB" id="A0A101EQT2"/>
<protein>
    <submittedName>
        <fullName evidence="1">Extracellular solute-binding protein, family 1</fullName>
    </submittedName>
</protein>
<proteinExistence type="predicted"/>
<dbReference type="Gene3D" id="3.40.190.10">
    <property type="entry name" value="Periplasmic binding protein-like II"/>
    <property type="match status" value="1"/>
</dbReference>
<dbReference type="PANTHER" id="PTHR43649:SF11">
    <property type="entry name" value="ABC TRANSPORTER SUBSTRATE-BINDING PROTEIN YESO-RELATED"/>
    <property type="match status" value="1"/>
</dbReference>
<dbReference type="Proteomes" id="UP000058636">
    <property type="component" value="Unassembled WGS sequence"/>
</dbReference>
<comment type="caution">
    <text evidence="1">The sequence shown here is derived from an EMBL/GenBank/DDBJ whole genome shotgun (WGS) entry which is preliminary data.</text>
</comment>
<dbReference type="PANTHER" id="PTHR43649">
    <property type="entry name" value="ARABINOSE-BINDING PROTEIN-RELATED"/>
    <property type="match status" value="1"/>
</dbReference>